<reference evidence="1" key="1">
    <citation type="journal article" date="2015" name="Nature">
        <title>Complex archaea that bridge the gap between prokaryotes and eukaryotes.</title>
        <authorList>
            <person name="Spang A."/>
            <person name="Saw J.H."/>
            <person name="Jorgensen S.L."/>
            <person name="Zaremba-Niedzwiedzka K."/>
            <person name="Martijn J."/>
            <person name="Lind A.E."/>
            <person name="van Eijk R."/>
            <person name="Schleper C."/>
            <person name="Guy L."/>
            <person name="Ettema T.J."/>
        </authorList>
    </citation>
    <scope>NUCLEOTIDE SEQUENCE</scope>
</reference>
<accession>A0A0F9HKR4</accession>
<evidence type="ECO:0000313" key="1">
    <source>
        <dbReference type="EMBL" id="KKM15752.1"/>
    </source>
</evidence>
<proteinExistence type="predicted"/>
<dbReference type="EMBL" id="LAZR01014830">
    <property type="protein sequence ID" value="KKM15752.1"/>
    <property type="molecule type" value="Genomic_DNA"/>
</dbReference>
<feature type="non-terminal residue" evidence="1">
    <location>
        <position position="1"/>
    </location>
</feature>
<name>A0A0F9HKR4_9ZZZZ</name>
<gene>
    <name evidence="1" type="ORF">LCGC14_1692910</name>
</gene>
<organism evidence="1">
    <name type="scientific">marine sediment metagenome</name>
    <dbReference type="NCBI Taxonomy" id="412755"/>
    <lineage>
        <taxon>unclassified sequences</taxon>
        <taxon>metagenomes</taxon>
        <taxon>ecological metagenomes</taxon>
    </lineage>
</organism>
<dbReference type="AlphaFoldDB" id="A0A0F9HKR4"/>
<protein>
    <submittedName>
        <fullName evidence="1">Uncharacterized protein</fullName>
    </submittedName>
</protein>
<sequence length="63" mass="7747">LGPVLQAYDKLAYAELVSMPVFPPGPKIPRSRWWKYKYRWRRRVWDWLSTLIDWLEEVRQSVL</sequence>
<comment type="caution">
    <text evidence="1">The sequence shown here is derived from an EMBL/GenBank/DDBJ whole genome shotgun (WGS) entry which is preliminary data.</text>
</comment>